<evidence type="ECO:0000313" key="5">
    <source>
        <dbReference type="EMBL" id="PZG17745.1"/>
    </source>
</evidence>
<dbReference type="SUPFAM" id="SSF47336">
    <property type="entry name" value="ACP-like"/>
    <property type="match status" value="1"/>
</dbReference>
<keyword evidence="3" id="KW-0597">Phosphoprotein</keyword>
<dbReference type="OrthoDB" id="518159at2"/>
<evidence type="ECO:0000256" key="3">
    <source>
        <dbReference type="ARBA" id="ARBA00022553"/>
    </source>
</evidence>
<dbReference type="GO" id="GO:0031177">
    <property type="term" value="F:phosphopantetheine binding"/>
    <property type="evidence" value="ECO:0007669"/>
    <property type="project" value="InterPro"/>
</dbReference>
<dbReference type="SMART" id="SM00823">
    <property type="entry name" value="PKS_PP"/>
    <property type="match status" value="1"/>
</dbReference>
<dbReference type="AlphaFoldDB" id="A0A2W2EMD2"/>
<evidence type="ECO:0000259" key="4">
    <source>
        <dbReference type="PROSITE" id="PS50075"/>
    </source>
</evidence>
<keyword evidence="2" id="KW-0596">Phosphopantetheine</keyword>
<comment type="cofactor">
    <cofactor evidence="1">
        <name>pantetheine 4'-phosphate</name>
        <dbReference type="ChEBI" id="CHEBI:47942"/>
    </cofactor>
</comment>
<feature type="domain" description="Carrier" evidence="4">
    <location>
        <begin position="7"/>
        <end position="82"/>
    </location>
</feature>
<name>A0A2W2EMD2_9ACTN</name>
<organism evidence="5 6">
    <name type="scientific">Micromonospora craterilacus</name>
    <dbReference type="NCBI Taxonomy" id="1655439"/>
    <lineage>
        <taxon>Bacteria</taxon>
        <taxon>Bacillati</taxon>
        <taxon>Actinomycetota</taxon>
        <taxon>Actinomycetes</taxon>
        <taxon>Micromonosporales</taxon>
        <taxon>Micromonosporaceae</taxon>
        <taxon>Micromonospora</taxon>
    </lineage>
</organism>
<accession>A0A2W2EMD2</accession>
<dbReference type="GO" id="GO:0044550">
    <property type="term" value="P:secondary metabolite biosynthetic process"/>
    <property type="evidence" value="ECO:0007669"/>
    <property type="project" value="TreeGrafter"/>
</dbReference>
<sequence length="117" mass="12114">MPSPYVPPDSELEHRLAQLWEARLGVSPIGRHDDFFQLGGDSLLAAELQLDIDRALGVEADAATLFIAPTVAELAATVRDLLPPFPAGMPAPVSTMGHPPAPSAVGAMVPALPAGGE</sequence>
<dbReference type="PROSITE" id="PS50075">
    <property type="entry name" value="CARRIER"/>
    <property type="match status" value="1"/>
</dbReference>
<dbReference type="PANTHER" id="PTHR45527">
    <property type="entry name" value="NONRIBOSOMAL PEPTIDE SYNTHETASE"/>
    <property type="match status" value="1"/>
</dbReference>
<dbReference type="InterPro" id="IPR009081">
    <property type="entry name" value="PP-bd_ACP"/>
</dbReference>
<dbReference type="Proteomes" id="UP000248924">
    <property type="component" value="Unassembled WGS sequence"/>
</dbReference>
<dbReference type="InterPro" id="IPR036736">
    <property type="entry name" value="ACP-like_sf"/>
</dbReference>
<evidence type="ECO:0000256" key="2">
    <source>
        <dbReference type="ARBA" id="ARBA00022450"/>
    </source>
</evidence>
<protein>
    <recommendedName>
        <fullName evidence="4">Carrier domain-containing protein</fullName>
    </recommendedName>
</protein>
<gene>
    <name evidence="5" type="ORF">C1I95_14915</name>
</gene>
<evidence type="ECO:0000256" key="1">
    <source>
        <dbReference type="ARBA" id="ARBA00001957"/>
    </source>
</evidence>
<proteinExistence type="predicted"/>
<dbReference type="InterPro" id="IPR020806">
    <property type="entry name" value="PKS_PP-bd"/>
</dbReference>
<dbReference type="PANTHER" id="PTHR45527:SF1">
    <property type="entry name" value="FATTY ACID SYNTHASE"/>
    <property type="match status" value="1"/>
</dbReference>
<dbReference type="GO" id="GO:0043041">
    <property type="term" value="P:amino acid activation for nonribosomal peptide biosynthetic process"/>
    <property type="evidence" value="ECO:0007669"/>
    <property type="project" value="TreeGrafter"/>
</dbReference>
<dbReference type="FunFam" id="1.10.1200.10:FF:000016">
    <property type="entry name" value="Non-ribosomal peptide synthase"/>
    <property type="match status" value="1"/>
</dbReference>
<keyword evidence="6" id="KW-1185">Reference proteome</keyword>
<reference evidence="5 6" key="1">
    <citation type="submission" date="2018-01" db="EMBL/GenBank/DDBJ databases">
        <title>Draft genome sequence of Jishengella sp. NA12.</title>
        <authorList>
            <person name="Sahin N."/>
            <person name="Ay H."/>
            <person name="Saygin H."/>
        </authorList>
    </citation>
    <scope>NUCLEOTIDE SEQUENCE [LARGE SCALE GENOMIC DNA]</scope>
    <source>
        <strain evidence="5 6">NA12</strain>
    </source>
</reference>
<comment type="caution">
    <text evidence="5">The sequence shown here is derived from an EMBL/GenBank/DDBJ whole genome shotgun (WGS) entry which is preliminary data.</text>
</comment>
<dbReference type="GO" id="GO:0072330">
    <property type="term" value="P:monocarboxylic acid biosynthetic process"/>
    <property type="evidence" value="ECO:0007669"/>
    <property type="project" value="UniProtKB-ARBA"/>
</dbReference>
<dbReference type="EMBL" id="POTY01000082">
    <property type="protein sequence ID" value="PZG17745.1"/>
    <property type="molecule type" value="Genomic_DNA"/>
</dbReference>
<evidence type="ECO:0000313" key="6">
    <source>
        <dbReference type="Proteomes" id="UP000248924"/>
    </source>
</evidence>
<dbReference type="Pfam" id="PF00550">
    <property type="entry name" value="PP-binding"/>
    <property type="match status" value="1"/>
</dbReference>
<dbReference type="GO" id="GO:0005737">
    <property type="term" value="C:cytoplasm"/>
    <property type="evidence" value="ECO:0007669"/>
    <property type="project" value="TreeGrafter"/>
</dbReference>
<dbReference type="Gene3D" id="1.10.1200.10">
    <property type="entry name" value="ACP-like"/>
    <property type="match status" value="1"/>
</dbReference>